<dbReference type="InterPro" id="IPR000477">
    <property type="entry name" value="RT_dom"/>
</dbReference>
<dbReference type="PANTHER" id="PTHR24559">
    <property type="entry name" value="TRANSPOSON TY3-I GAG-POL POLYPROTEIN"/>
    <property type="match status" value="1"/>
</dbReference>
<evidence type="ECO:0000313" key="3">
    <source>
        <dbReference type="Proteomes" id="UP000288805"/>
    </source>
</evidence>
<evidence type="ECO:0000313" key="2">
    <source>
        <dbReference type="EMBL" id="RVW78594.1"/>
    </source>
</evidence>
<organism evidence="2 3">
    <name type="scientific">Vitis vinifera</name>
    <name type="common">Grape</name>
    <dbReference type="NCBI Taxonomy" id="29760"/>
    <lineage>
        <taxon>Eukaryota</taxon>
        <taxon>Viridiplantae</taxon>
        <taxon>Streptophyta</taxon>
        <taxon>Embryophyta</taxon>
        <taxon>Tracheophyta</taxon>
        <taxon>Spermatophyta</taxon>
        <taxon>Magnoliopsida</taxon>
        <taxon>eudicotyledons</taxon>
        <taxon>Gunneridae</taxon>
        <taxon>Pentapetalae</taxon>
        <taxon>rosids</taxon>
        <taxon>Vitales</taxon>
        <taxon>Vitaceae</taxon>
        <taxon>Viteae</taxon>
        <taxon>Vitis</taxon>
    </lineage>
</organism>
<dbReference type="CDD" id="cd01647">
    <property type="entry name" value="RT_LTR"/>
    <property type="match status" value="1"/>
</dbReference>
<sequence>MGEFYSSCAKEFGITVVQNDKGEDVSTCLITRWKVCINYRRLNVVTRKDHFPLPFLDQVLERVFGHPFYCLLDGYSEYFQIEIDVEDQEKTTFTCPFGTYAYKRIPFGLCNAPATFQRCMLSIFSDMVERIMEVFIDDITIYGSTFDECLVNLEAVLNRCIEKDLVLNWEKCHFIVQQGIVLGHIISKQGIEIDKAKVELIVKLSSPKNVKGVRQFLGHAKFYRRFIKDFSKLARPLCELLVKDAKLIWDDRC</sequence>
<protein>
    <submittedName>
        <fullName evidence="2">Retrovirus-related Pol polyprotein from transposon 17.6</fullName>
    </submittedName>
</protein>
<feature type="domain" description="Reverse transcriptase" evidence="1">
    <location>
        <begin position="32"/>
        <end position="186"/>
    </location>
</feature>
<dbReference type="PANTHER" id="PTHR24559:SF444">
    <property type="entry name" value="REVERSE TRANSCRIPTASE DOMAIN-CONTAINING PROTEIN"/>
    <property type="match status" value="1"/>
</dbReference>
<dbReference type="Proteomes" id="UP000288805">
    <property type="component" value="Unassembled WGS sequence"/>
</dbReference>
<dbReference type="InterPro" id="IPR043502">
    <property type="entry name" value="DNA/RNA_pol_sf"/>
</dbReference>
<dbReference type="SUPFAM" id="SSF56672">
    <property type="entry name" value="DNA/RNA polymerases"/>
    <property type="match status" value="1"/>
</dbReference>
<proteinExistence type="predicted"/>
<dbReference type="Pfam" id="PF00078">
    <property type="entry name" value="RVT_1"/>
    <property type="match status" value="1"/>
</dbReference>
<evidence type="ECO:0000259" key="1">
    <source>
        <dbReference type="Pfam" id="PF00078"/>
    </source>
</evidence>
<dbReference type="Gene3D" id="3.10.10.10">
    <property type="entry name" value="HIV Type 1 Reverse Transcriptase, subunit A, domain 1"/>
    <property type="match status" value="1"/>
</dbReference>
<dbReference type="EMBL" id="QGNW01000293">
    <property type="protein sequence ID" value="RVW78594.1"/>
    <property type="molecule type" value="Genomic_DNA"/>
</dbReference>
<accession>A0A438H1T5</accession>
<comment type="caution">
    <text evidence="2">The sequence shown here is derived from an EMBL/GenBank/DDBJ whole genome shotgun (WGS) entry which is preliminary data.</text>
</comment>
<dbReference type="Gene3D" id="3.30.70.270">
    <property type="match status" value="2"/>
</dbReference>
<name>A0A438H1T5_VITVI</name>
<gene>
    <name evidence="2" type="primary">pol_1891</name>
    <name evidence="2" type="ORF">CK203_046729</name>
</gene>
<dbReference type="AlphaFoldDB" id="A0A438H1T5"/>
<reference evidence="2 3" key="1">
    <citation type="journal article" date="2018" name="PLoS Genet.">
        <title>Population sequencing reveals clonal diversity and ancestral inbreeding in the grapevine cultivar Chardonnay.</title>
        <authorList>
            <person name="Roach M.J."/>
            <person name="Johnson D.L."/>
            <person name="Bohlmann J."/>
            <person name="van Vuuren H.J."/>
            <person name="Jones S.J."/>
            <person name="Pretorius I.S."/>
            <person name="Schmidt S.A."/>
            <person name="Borneman A.R."/>
        </authorList>
    </citation>
    <scope>NUCLEOTIDE SEQUENCE [LARGE SCALE GENOMIC DNA]</scope>
    <source>
        <strain evidence="3">cv. Chardonnay</strain>
        <tissue evidence="2">Leaf</tissue>
    </source>
</reference>
<dbReference type="InterPro" id="IPR053134">
    <property type="entry name" value="RNA-dir_DNA_polymerase"/>
</dbReference>
<dbReference type="InterPro" id="IPR043128">
    <property type="entry name" value="Rev_trsase/Diguanyl_cyclase"/>
</dbReference>